<dbReference type="EMBL" id="SNRW01007089">
    <property type="protein sequence ID" value="KAA6381863.1"/>
    <property type="molecule type" value="Genomic_DNA"/>
</dbReference>
<gene>
    <name evidence="1" type="ORF">EZS28_022610</name>
</gene>
<sequence length="178" mass="20384">MQEKKIQLGEIFKARPDVILNCTLTREERKECNGALEEIRKLKTHIGVAFSLFSDIRDVVQSPMVQTIVSRLSLMRSSKVKYTIVWNLNQLLTSIANSEMNHGRRLMRKSIALLVTFSGARMTELAAIQRKDIVDSRDKNHILYNNQEGQNSENKEEYIKNKRWALLSYGSDEGIVAG</sequence>
<reference evidence="1 2" key="1">
    <citation type="submission" date="2019-03" db="EMBL/GenBank/DDBJ databases">
        <title>Single cell metagenomics reveals metabolic interactions within the superorganism composed of flagellate Streblomastix strix and complex community of Bacteroidetes bacteria on its surface.</title>
        <authorList>
            <person name="Treitli S.C."/>
            <person name="Kolisko M."/>
            <person name="Husnik F."/>
            <person name="Keeling P."/>
            <person name="Hampl V."/>
        </authorList>
    </citation>
    <scope>NUCLEOTIDE SEQUENCE [LARGE SCALE GENOMIC DNA]</scope>
    <source>
        <strain evidence="1">ST1C</strain>
    </source>
</reference>
<protein>
    <recommendedName>
        <fullName evidence="3">Tyr recombinase domain-containing protein</fullName>
    </recommendedName>
</protein>
<evidence type="ECO:0000313" key="1">
    <source>
        <dbReference type="EMBL" id="KAA6381863.1"/>
    </source>
</evidence>
<accession>A0A5J4VHR0</accession>
<organism evidence="1 2">
    <name type="scientific">Streblomastix strix</name>
    <dbReference type="NCBI Taxonomy" id="222440"/>
    <lineage>
        <taxon>Eukaryota</taxon>
        <taxon>Metamonada</taxon>
        <taxon>Preaxostyla</taxon>
        <taxon>Oxymonadida</taxon>
        <taxon>Streblomastigidae</taxon>
        <taxon>Streblomastix</taxon>
    </lineage>
</organism>
<comment type="caution">
    <text evidence="1">The sequence shown here is derived from an EMBL/GenBank/DDBJ whole genome shotgun (WGS) entry which is preliminary data.</text>
</comment>
<name>A0A5J4VHR0_9EUKA</name>
<proteinExistence type="predicted"/>
<evidence type="ECO:0000313" key="2">
    <source>
        <dbReference type="Proteomes" id="UP000324800"/>
    </source>
</evidence>
<evidence type="ECO:0008006" key="3">
    <source>
        <dbReference type="Google" id="ProtNLM"/>
    </source>
</evidence>
<dbReference type="AlphaFoldDB" id="A0A5J4VHR0"/>
<dbReference type="Proteomes" id="UP000324800">
    <property type="component" value="Unassembled WGS sequence"/>
</dbReference>